<sequence>MLLSKGSCTALNVLHRFLIVFVVQGFLFINTVTANDTTFDERWLNAQLAIAEQKSIQDPGDAIVYLTDLLSKHEKELSVLLRTQLQIYLAENHILVAELSKATALDKQISNNLPLLSDESLISHLLVKSNIYNFEGKPDKAINVLEEAKSKVDKLSNNKLKSKVYSKMASHYVDNEKDILAIRYYSKSYELILKSGDFLQLAYIQSSMAQSYEHLFDYERAMELQKKSLNYFLSHNLSFDAMVSYYHLANVYLKLSRNEEAIHCSEEMLKLNSKVINANLAYYAYIIAAEAYINIQKVDQANYYLNLSNDHFGGLENVNNIVRHFYIQAEIEIKSGKLTQAEETLERAQKSVVGLSVDNKVTLKLKLTDLKSQLASEKSNYKQAYNYQKTYNQLNTEYFDKVRELTRSRHKIQFDLKQMELEKQLLRKDKELNEFTLQEIKRQQAVQQTAMLSVLLLFLFVLIFTWRQYRLRRKFSLLANTDFLTGVANRRKVMDFAELQWLQLKSDNQKLSLISFDLDHFKKVNDNYGHPAGDLVLKVVTQISQRAIRESDFLGRIGGEEFLVVLNNTTSVEATEIAFRIKSDIEKEHIISDGQIIKITASFGVAQKSSELTSFKDLLKKADKALYTAKEHGRNRVEINE</sequence>
<feature type="coiled-coil region" evidence="3">
    <location>
        <begin position="331"/>
        <end position="358"/>
    </location>
</feature>
<keyword evidence="6" id="KW-0808">Transferase</keyword>
<comment type="caution">
    <text evidence="6">The sequence shown here is derived from an EMBL/GenBank/DDBJ whole genome shotgun (WGS) entry which is preliminary data.</text>
</comment>
<dbReference type="InterPro" id="IPR029787">
    <property type="entry name" value="Nucleotide_cyclase"/>
</dbReference>
<dbReference type="SMART" id="SM00028">
    <property type="entry name" value="TPR"/>
    <property type="match status" value="5"/>
</dbReference>
<keyword evidence="6" id="KW-0548">Nucleotidyltransferase</keyword>
<evidence type="ECO:0000256" key="2">
    <source>
        <dbReference type="ARBA" id="ARBA00034247"/>
    </source>
</evidence>
<dbReference type="PROSITE" id="PS50887">
    <property type="entry name" value="GGDEF"/>
    <property type="match status" value="1"/>
</dbReference>
<dbReference type="InterPro" id="IPR011990">
    <property type="entry name" value="TPR-like_helical_dom_sf"/>
</dbReference>
<reference evidence="6 7" key="1">
    <citation type="submission" date="2024-03" db="EMBL/GenBank/DDBJ databases">
        <title>Community enrichment and isolation of bacterial strains for fucoidan degradation.</title>
        <authorList>
            <person name="Sichert A."/>
        </authorList>
    </citation>
    <scope>NUCLEOTIDE SEQUENCE [LARGE SCALE GENOMIC DNA]</scope>
    <source>
        <strain evidence="6 7">AS81</strain>
    </source>
</reference>
<dbReference type="Gene3D" id="3.30.70.270">
    <property type="match status" value="1"/>
</dbReference>
<organism evidence="6 7">
    <name type="scientific">Pseudoalteromonas neustonica</name>
    <dbReference type="NCBI Taxonomy" id="1840331"/>
    <lineage>
        <taxon>Bacteria</taxon>
        <taxon>Pseudomonadati</taxon>
        <taxon>Pseudomonadota</taxon>
        <taxon>Gammaproteobacteria</taxon>
        <taxon>Alteromonadales</taxon>
        <taxon>Pseudoalteromonadaceae</taxon>
        <taxon>Pseudoalteromonas</taxon>
    </lineage>
</organism>
<proteinExistence type="predicted"/>
<keyword evidence="7" id="KW-1185">Reference proteome</keyword>
<keyword evidence="3" id="KW-0175">Coiled coil</keyword>
<dbReference type="SMART" id="SM00267">
    <property type="entry name" value="GGDEF"/>
    <property type="match status" value="1"/>
</dbReference>
<dbReference type="Proteomes" id="UP001388366">
    <property type="component" value="Unassembled WGS sequence"/>
</dbReference>
<dbReference type="EMBL" id="JBBMQU010000012">
    <property type="protein sequence ID" value="MEM5550839.1"/>
    <property type="molecule type" value="Genomic_DNA"/>
</dbReference>
<dbReference type="PANTHER" id="PTHR45138:SF9">
    <property type="entry name" value="DIGUANYLATE CYCLASE DGCM-RELATED"/>
    <property type="match status" value="1"/>
</dbReference>
<evidence type="ECO:0000313" key="6">
    <source>
        <dbReference type="EMBL" id="MEM5550839.1"/>
    </source>
</evidence>
<dbReference type="CDD" id="cd01949">
    <property type="entry name" value="GGDEF"/>
    <property type="match status" value="1"/>
</dbReference>
<evidence type="ECO:0000313" key="7">
    <source>
        <dbReference type="Proteomes" id="UP001388366"/>
    </source>
</evidence>
<dbReference type="EC" id="2.7.7.65" evidence="1"/>
<dbReference type="InterPro" id="IPR043128">
    <property type="entry name" value="Rev_trsase/Diguanyl_cyclase"/>
</dbReference>
<gene>
    <name evidence="6" type="ORF">WNY63_08865</name>
</gene>
<dbReference type="PANTHER" id="PTHR45138">
    <property type="entry name" value="REGULATORY COMPONENTS OF SENSORY TRANSDUCTION SYSTEM"/>
    <property type="match status" value="1"/>
</dbReference>
<dbReference type="InterPro" id="IPR000160">
    <property type="entry name" value="GGDEF_dom"/>
</dbReference>
<dbReference type="InterPro" id="IPR019734">
    <property type="entry name" value="TPR_rpt"/>
</dbReference>
<dbReference type="Gene3D" id="1.25.40.10">
    <property type="entry name" value="Tetratricopeptide repeat domain"/>
    <property type="match status" value="1"/>
</dbReference>
<dbReference type="NCBIfam" id="TIGR00254">
    <property type="entry name" value="GGDEF"/>
    <property type="match status" value="1"/>
</dbReference>
<dbReference type="InterPro" id="IPR050469">
    <property type="entry name" value="Diguanylate_Cyclase"/>
</dbReference>
<evidence type="ECO:0000256" key="1">
    <source>
        <dbReference type="ARBA" id="ARBA00012528"/>
    </source>
</evidence>
<keyword evidence="4" id="KW-1133">Transmembrane helix</keyword>
<dbReference type="RefSeq" id="WP_342883769.1">
    <property type="nucleotide sequence ID" value="NZ_JBBMQU010000012.1"/>
</dbReference>
<evidence type="ECO:0000259" key="5">
    <source>
        <dbReference type="PROSITE" id="PS50887"/>
    </source>
</evidence>
<name>A0ABU9U1C7_9GAMM</name>
<protein>
    <recommendedName>
        <fullName evidence="1">diguanylate cyclase</fullName>
        <ecNumber evidence="1">2.7.7.65</ecNumber>
    </recommendedName>
</protein>
<feature type="domain" description="GGDEF" evidence="5">
    <location>
        <begin position="509"/>
        <end position="641"/>
    </location>
</feature>
<dbReference type="Pfam" id="PF00990">
    <property type="entry name" value="GGDEF"/>
    <property type="match status" value="1"/>
</dbReference>
<feature type="transmembrane region" description="Helical" evidence="4">
    <location>
        <begin position="445"/>
        <end position="466"/>
    </location>
</feature>
<evidence type="ECO:0000256" key="4">
    <source>
        <dbReference type="SAM" id="Phobius"/>
    </source>
</evidence>
<evidence type="ECO:0000256" key="3">
    <source>
        <dbReference type="SAM" id="Coils"/>
    </source>
</evidence>
<keyword evidence="4" id="KW-0472">Membrane</keyword>
<dbReference type="GO" id="GO:0052621">
    <property type="term" value="F:diguanylate cyclase activity"/>
    <property type="evidence" value="ECO:0007669"/>
    <property type="project" value="UniProtKB-EC"/>
</dbReference>
<comment type="catalytic activity">
    <reaction evidence="2">
        <text>2 GTP = 3',3'-c-di-GMP + 2 diphosphate</text>
        <dbReference type="Rhea" id="RHEA:24898"/>
        <dbReference type="ChEBI" id="CHEBI:33019"/>
        <dbReference type="ChEBI" id="CHEBI:37565"/>
        <dbReference type="ChEBI" id="CHEBI:58805"/>
        <dbReference type="EC" id="2.7.7.65"/>
    </reaction>
</comment>
<dbReference type="SUPFAM" id="SSF55073">
    <property type="entry name" value="Nucleotide cyclase"/>
    <property type="match status" value="1"/>
</dbReference>
<accession>A0ABU9U1C7</accession>
<dbReference type="SUPFAM" id="SSF48452">
    <property type="entry name" value="TPR-like"/>
    <property type="match status" value="2"/>
</dbReference>
<keyword evidence="4" id="KW-0812">Transmembrane</keyword>